<evidence type="ECO:0000313" key="4">
    <source>
        <dbReference type="Proteomes" id="UP001055439"/>
    </source>
</evidence>
<dbReference type="Proteomes" id="UP001055439">
    <property type="component" value="Chromosome 10"/>
</dbReference>
<protein>
    <submittedName>
        <fullName evidence="3">Uncharacterized protein</fullName>
    </submittedName>
</protein>
<dbReference type="EMBL" id="CP097503">
    <property type="protein sequence ID" value="URD84183.1"/>
    <property type="molecule type" value="Genomic_DNA"/>
</dbReference>
<keyword evidence="4" id="KW-1185">Reference proteome</keyword>
<feature type="region of interest" description="Disordered" evidence="1">
    <location>
        <begin position="84"/>
        <end position="211"/>
    </location>
</feature>
<name>A0A9E7EYM0_9LILI</name>
<evidence type="ECO:0000256" key="2">
    <source>
        <dbReference type="SAM" id="Phobius"/>
    </source>
</evidence>
<accession>A0A9E7EYM0</accession>
<evidence type="ECO:0000256" key="1">
    <source>
        <dbReference type="SAM" id="MobiDB-lite"/>
    </source>
</evidence>
<keyword evidence="2" id="KW-0812">Transmembrane</keyword>
<feature type="compositionally biased region" description="Low complexity" evidence="1">
    <location>
        <begin position="124"/>
        <end position="138"/>
    </location>
</feature>
<reference evidence="3" key="1">
    <citation type="submission" date="2022-05" db="EMBL/GenBank/DDBJ databases">
        <title>The Musa troglodytarum L. genome provides insights into the mechanism of non-climacteric behaviour and enrichment of carotenoids.</title>
        <authorList>
            <person name="Wang J."/>
        </authorList>
    </citation>
    <scope>NUCLEOTIDE SEQUENCE</scope>
    <source>
        <tissue evidence="3">Leaf</tissue>
    </source>
</reference>
<sequence>LKRWLDTEDERRLRESTAVVHEFVDKYVRLHQQRGRPPVALRGGRHPHGRVPARFPIERRARGQRHDARRHHLVLLCSLLQTRRRGSHTGGAPPRTGSTLRARRGGVHAGGAEGDELPPRGDRGVAAVAPGGAAAAEGMRGGRRDAGRNEGAAGVDGDVQLLRDGKSGGHMGEGLRRVQAGEVAGGGGVPGEERVPVPGVPCGAENVPGKGDGGDTDEGDHGEYIGGVGHGVGRAEGKARSLHIHEDGGRASDEVPRTQSSLMETTPPNVIGLWVSLLYRVFYLIYRLLGLLFIRK</sequence>
<proteinExistence type="predicted"/>
<dbReference type="AlphaFoldDB" id="A0A9E7EYM0"/>
<keyword evidence="2" id="KW-1133">Transmembrane helix</keyword>
<feature type="non-terminal residue" evidence="3">
    <location>
        <position position="1"/>
    </location>
</feature>
<feature type="transmembrane region" description="Helical" evidence="2">
    <location>
        <begin position="271"/>
        <end position="294"/>
    </location>
</feature>
<keyword evidence="2" id="KW-0472">Membrane</keyword>
<gene>
    <name evidence="3" type="ORF">MUK42_06673</name>
</gene>
<organism evidence="3 4">
    <name type="scientific">Musa troglodytarum</name>
    <name type="common">fe'i banana</name>
    <dbReference type="NCBI Taxonomy" id="320322"/>
    <lineage>
        <taxon>Eukaryota</taxon>
        <taxon>Viridiplantae</taxon>
        <taxon>Streptophyta</taxon>
        <taxon>Embryophyta</taxon>
        <taxon>Tracheophyta</taxon>
        <taxon>Spermatophyta</taxon>
        <taxon>Magnoliopsida</taxon>
        <taxon>Liliopsida</taxon>
        <taxon>Zingiberales</taxon>
        <taxon>Musaceae</taxon>
        <taxon>Musa</taxon>
    </lineage>
</organism>
<evidence type="ECO:0000313" key="3">
    <source>
        <dbReference type="EMBL" id="URD84183.1"/>
    </source>
</evidence>